<feature type="compositionally biased region" description="Low complexity" evidence="1">
    <location>
        <begin position="216"/>
        <end position="228"/>
    </location>
</feature>
<keyword evidence="5" id="KW-1185">Reference proteome</keyword>
<feature type="region of interest" description="Disordered" evidence="1">
    <location>
        <begin position="550"/>
        <end position="581"/>
    </location>
</feature>
<keyword evidence="2" id="KW-0812">Transmembrane</keyword>
<feature type="compositionally biased region" description="Pro residues" evidence="1">
    <location>
        <begin position="105"/>
        <end position="123"/>
    </location>
</feature>
<sequence>MVEQQLHRLQEPVATFSHDQLHEQPLHPSPPACGGDGAGGRSGDGVVGVDDGAAPTTATAAAAAPAAVRDGCVLWRDARRGLVSRPLTLIATTPGSSFRSTAPLASPPASPPPSPLAEPPPAALPLAQLPVVDPASFGSCQLSHAGSDDGGGAAGDGQRGTEPSYRAAAAAVCGDECTDIAHHDNERQLTSPLAAECAAIGGGAEAADGRPQRDQGAGAVAAAPAGPADTEVPAPAPAPAPAPPLPQQQDSHLHRHSTPGTPMTSEGGDVFDAFAAQEPRERGTTLSGGGGRGSLPLVSTTLVQEPPADPRVSRAALPPEYDVRAVLLAARMGLAAVAFAAVVAAVAAAALSLVGWRQLLVLVAAAEAAFAMGYRRRYAALNAQPPRHAPERGHGLRAFNRLLEVTRQSSYVINADEYLSSWFCGADPGVIRQDNLADLLAYGFWYKSREEMQAEGQGPMLSRCVEQLMDAFGKPLPPGHTPGLTSMTHLWEPLRVGYRPLMLYAGTEVLALLCRAALLAMGFRLGSVPEAGGMLVAAAGMELPTAAGVGAGAGPGAQRRQQWAAAGGAQPQEPQEQQPSRGSVTPVVLLHGVGLGLLPYLNMLRCLRAAGLPILALEYKHVSLRLCSIIPSADDIAAALLRLMDRAGLEQACVVGHSYGTFVASRLAQVHPDRLQSLVLMDPVCFGMFLPHLLANFIYRKPRTSDLWTYIQDLTINFLSRDLHCAAAMCRRFYWSDLNLWPQWATRPADPFAS</sequence>
<reference evidence="5" key="1">
    <citation type="journal article" date="2016" name="Nat. Commun.">
        <title>The Gonium pectorale genome demonstrates co-option of cell cycle regulation during the evolution of multicellularity.</title>
        <authorList>
            <person name="Hanschen E.R."/>
            <person name="Marriage T.N."/>
            <person name="Ferris P.J."/>
            <person name="Hamaji T."/>
            <person name="Toyoda A."/>
            <person name="Fujiyama A."/>
            <person name="Neme R."/>
            <person name="Noguchi H."/>
            <person name="Minakuchi Y."/>
            <person name="Suzuki M."/>
            <person name="Kawai-Toyooka H."/>
            <person name="Smith D.R."/>
            <person name="Sparks H."/>
            <person name="Anderson J."/>
            <person name="Bakaric R."/>
            <person name="Luria V."/>
            <person name="Karger A."/>
            <person name="Kirschner M.W."/>
            <person name="Durand P.M."/>
            <person name="Michod R.E."/>
            <person name="Nozaki H."/>
            <person name="Olson B.J."/>
        </authorList>
    </citation>
    <scope>NUCLEOTIDE SEQUENCE [LARGE SCALE GENOMIC DNA]</scope>
    <source>
        <strain evidence="5">NIES-2863</strain>
    </source>
</reference>
<evidence type="ECO:0000256" key="1">
    <source>
        <dbReference type="SAM" id="MobiDB-lite"/>
    </source>
</evidence>
<organism evidence="4 5">
    <name type="scientific">Gonium pectorale</name>
    <name type="common">Green alga</name>
    <dbReference type="NCBI Taxonomy" id="33097"/>
    <lineage>
        <taxon>Eukaryota</taxon>
        <taxon>Viridiplantae</taxon>
        <taxon>Chlorophyta</taxon>
        <taxon>core chlorophytes</taxon>
        <taxon>Chlorophyceae</taxon>
        <taxon>CS clade</taxon>
        <taxon>Chlamydomonadales</taxon>
        <taxon>Volvocaceae</taxon>
        <taxon>Gonium</taxon>
    </lineage>
</organism>
<feature type="compositionally biased region" description="Gly residues" evidence="1">
    <location>
        <begin position="148"/>
        <end position="158"/>
    </location>
</feature>
<keyword evidence="2" id="KW-0472">Membrane</keyword>
<dbReference type="PANTHER" id="PTHR37471:SF1">
    <property type="entry name" value="AB HYDROLASE-1 DOMAIN-CONTAINING PROTEIN"/>
    <property type="match status" value="1"/>
</dbReference>
<feature type="compositionally biased region" description="Pro residues" evidence="1">
    <location>
        <begin position="234"/>
        <end position="246"/>
    </location>
</feature>
<evidence type="ECO:0000313" key="4">
    <source>
        <dbReference type="EMBL" id="KXZ45736.1"/>
    </source>
</evidence>
<dbReference type="AlphaFoldDB" id="A0A150G794"/>
<dbReference type="InterPro" id="IPR029058">
    <property type="entry name" value="AB_hydrolase_fold"/>
</dbReference>
<dbReference type="STRING" id="33097.A0A150G794"/>
<name>A0A150G794_GONPE</name>
<evidence type="ECO:0000256" key="2">
    <source>
        <dbReference type="SAM" id="Phobius"/>
    </source>
</evidence>
<dbReference type="Pfam" id="PF00561">
    <property type="entry name" value="Abhydrolase_1"/>
    <property type="match status" value="1"/>
</dbReference>
<protein>
    <recommendedName>
        <fullName evidence="3">AB hydrolase-1 domain-containing protein</fullName>
    </recommendedName>
</protein>
<evidence type="ECO:0000313" key="5">
    <source>
        <dbReference type="Proteomes" id="UP000075714"/>
    </source>
</evidence>
<feature type="compositionally biased region" description="Gly residues" evidence="1">
    <location>
        <begin position="34"/>
        <end position="46"/>
    </location>
</feature>
<feature type="domain" description="AB hydrolase-1" evidence="3">
    <location>
        <begin position="632"/>
        <end position="696"/>
    </location>
</feature>
<feature type="region of interest" description="Disordered" evidence="1">
    <location>
        <begin position="204"/>
        <end position="268"/>
    </location>
</feature>
<accession>A0A150G794</accession>
<feature type="transmembrane region" description="Helical" evidence="2">
    <location>
        <begin position="328"/>
        <end position="350"/>
    </location>
</feature>
<comment type="caution">
    <text evidence="4">The sequence shown here is derived from an EMBL/GenBank/DDBJ whole genome shotgun (WGS) entry which is preliminary data.</text>
</comment>
<feature type="region of interest" description="Disordered" evidence="1">
    <location>
        <begin position="21"/>
        <end position="51"/>
    </location>
</feature>
<feature type="region of interest" description="Disordered" evidence="1">
    <location>
        <begin position="140"/>
        <end position="163"/>
    </location>
</feature>
<dbReference type="InterPro" id="IPR000073">
    <property type="entry name" value="AB_hydrolase_1"/>
</dbReference>
<feature type="compositionally biased region" description="Low complexity" evidence="1">
    <location>
        <begin position="556"/>
        <end position="581"/>
    </location>
</feature>
<dbReference type="PANTHER" id="PTHR37471">
    <property type="entry name" value="UNNAMED PRODUCT"/>
    <property type="match status" value="1"/>
</dbReference>
<dbReference type="EMBL" id="LSYV01000052">
    <property type="protein sequence ID" value="KXZ45736.1"/>
    <property type="molecule type" value="Genomic_DNA"/>
</dbReference>
<dbReference type="OrthoDB" id="2017000at2759"/>
<dbReference type="SUPFAM" id="SSF53474">
    <property type="entry name" value="alpha/beta-Hydrolases"/>
    <property type="match status" value="1"/>
</dbReference>
<proteinExistence type="predicted"/>
<gene>
    <name evidence="4" type="ORF">GPECTOR_51g722</name>
</gene>
<dbReference type="Gene3D" id="3.40.50.1820">
    <property type="entry name" value="alpha/beta hydrolase"/>
    <property type="match status" value="1"/>
</dbReference>
<dbReference type="Proteomes" id="UP000075714">
    <property type="component" value="Unassembled WGS sequence"/>
</dbReference>
<keyword evidence="2" id="KW-1133">Transmembrane helix</keyword>
<evidence type="ECO:0000259" key="3">
    <source>
        <dbReference type="Pfam" id="PF00561"/>
    </source>
</evidence>
<feature type="region of interest" description="Disordered" evidence="1">
    <location>
        <begin position="92"/>
        <end position="123"/>
    </location>
</feature>